<protein>
    <recommendedName>
        <fullName evidence="7">Methylamine utilisation protein MauE domain-containing protein</fullName>
    </recommendedName>
</protein>
<dbReference type="AlphaFoldDB" id="A0A0W8IHL4"/>
<keyword evidence="3 6" id="KW-1133">Transmembrane helix</keyword>
<accession>A0A0W8IHL4</accession>
<feature type="domain" description="Methylamine utilisation protein MauE" evidence="7">
    <location>
        <begin position="3"/>
        <end position="132"/>
    </location>
</feature>
<evidence type="ECO:0000256" key="6">
    <source>
        <dbReference type="SAM" id="Phobius"/>
    </source>
</evidence>
<evidence type="ECO:0000256" key="4">
    <source>
        <dbReference type="ARBA" id="ARBA00023136"/>
    </source>
</evidence>
<keyword evidence="2 6" id="KW-0812">Transmembrane</keyword>
<dbReference type="Pfam" id="PF07291">
    <property type="entry name" value="MauE"/>
    <property type="match status" value="1"/>
</dbReference>
<keyword evidence="4 6" id="KW-0472">Membrane</keyword>
<feature type="transmembrane region" description="Helical" evidence="6">
    <location>
        <begin position="153"/>
        <end position="169"/>
    </location>
</feature>
<dbReference type="InterPro" id="IPR009908">
    <property type="entry name" value="Methylamine_util_MauE"/>
</dbReference>
<dbReference type="Proteomes" id="UP000054837">
    <property type="component" value="Unassembled WGS sequence"/>
</dbReference>
<evidence type="ECO:0000256" key="2">
    <source>
        <dbReference type="ARBA" id="ARBA00022692"/>
    </source>
</evidence>
<feature type="transmembrane region" description="Helical" evidence="6">
    <location>
        <begin position="121"/>
        <end position="141"/>
    </location>
</feature>
<dbReference type="GO" id="GO:0016020">
    <property type="term" value="C:membrane"/>
    <property type="evidence" value="ECO:0007669"/>
    <property type="project" value="UniProtKB-SubCell"/>
</dbReference>
<organism evidence="8 9">
    <name type="scientific">Serinicoccus chungangensis</name>
    <dbReference type="NCBI Taxonomy" id="767452"/>
    <lineage>
        <taxon>Bacteria</taxon>
        <taxon>Bacillati</taxon>
        <taxon>Actinomycetota</taxon>
        <taxon>Actinomycetes</taxon>
        <taxon>Micrococcales</taxon>
        <taxon>Ornithinimicrobiaceae</taxon>
        <taxon>Serinicoccus</taxon>
    </lineage>
</organism>
<feature type="transmembrane region" description="Helical" evidence="6">
    <location>
        <begin position="68"/>
        <end position="90"/>
    </location>
</feature>
<proteinExistence type="predicted"/>
<keyword evidence="9" id="KW-1185">Reference proteome</keyword>
<dbReference type="RefSeq" id="WP_058889926.1">
    <property type="nucleotide sequence ID" value="NZ_LQBL01000002.1"/>
</dbReference>
<evidence type="ECO:0000313" key="9">
    <source>
        <dbReference type="Proteomes" id="UP000054837"/>
    </source>
</evidence>
<dbReference type="UniPathway" id="UPA00895"/>
<gene>
    <name evidence="8" type="ORF">AVL62_07245</name>
</gene>
<comment type="subcellular location">
    <subcellularLocation>
        <location evidence="1">Membrane</location>
        <topology evidence="1">Multi-pass membrane protein</topology>
    </subcellularLocation>
</comment>
<name>A0A0W8IHL4_9MICO</name>
<evidence type="ECO:0000259" key="7">
    <source>
        <dbReference type="Pfam" id="PF07291"/>
    </source>
</evidence>
<dbReference type="STRING" id="767452.AVL62_07245"/>
<reference evidence="8 9" key="1">
    <citation type="submission" date="2015-12" db="EMBL/GenBank/DDBJ databases">
        <title>Serinicoccus chungangenesis strain CD08_5 genome sequencing and assembly.</title>
        <authorList>
            <person name="Chander A.M."/>
            <person name="Kaur G."/>
            <person name="Nair G.R."/>
            <person name="Dhawan D.K."/>
            <person name="Kochhar R.K."/>
            <person name="Mayilraj S."/>
            <person name="Bhadada S.K."/>
        </authorList>
    </citation>
    <scope>NUCLEOTIDE SEQUENCE [LARGE SCALE GENOMIC DNA]</scope>
    <source>
        <strain evidence="8 9">CD08_5</strain>
    </source>
</reference>
<evidence type="ECO:0000256" key="3">
    <source>
        <dbReference type="ARBA" id="ARBA00022989"/>
    </source>
</evidence>
<sequence length="336" mass="35303">MPPALALAALLLALVLGLAGLAKLSAPGATADMVRALRLPGGLRPAVVERVLPWVELASAVLLLTPWLVTYAAGAGTALALCLVFTAVVARALRMHPRPDCACFGRIGDHRITTRTLVRNLLLVALGLGAGWTAVGGRTAWGLLADFGASDRWWLGLALVTSATAVLALRRSSAPTGGGTPAPAHPVRAAADTRTGDRPRATAQEDAAWSLPLVDRDLDVVTPRTLAFSGPQVLVLVSCWCGPTFDVAGRLPGWRQEHPRTGIHLVHTEPPWSEPRVRDLADVWWDPGGRLHASWGEGARPTGVLLGGEGLLAGPVTGVAEIERLLGYSANRSRTT</sequence>
<comment type="caution">
    <text evidence="8">The sequence shown here is derived from an EMBL/GenBank/DDBJ whole genome shotgun (WGS) entry which is preliminary data.</text>
</comment>
<evidence type="ECO:0000256" key="1">
    <source>
        <dbReference type="ARBA" id="ARBA00004141"/>
    </source>
</evidence>
<dbReference type="EMBL" id="LQBL01000002">
    <property type="protein sequence ID" value="KUG59452.1"/>
    <property type="molecule type" value="Genomic_DNA"/>
</dbReference>
<evidence type="ECO:0000313" key="8">
    <source>
        <dbReference type="EMBL" id="KUG59452.1"/>
    </source>
</evidence>
<feature type="region of interest" description="Disordered" evidence="5">
    <location>
        <begin position="174"/>
        <end position="203"/>
    </location>
</feature>
<dbReference type="GO" id="GO:0030416">
    <property type="term" value="P:methylamine metabolic process"/>
    <property type="evidence" value="ECO:0007669"/>
    <property type="project" value="InterPro"/>
</dbReference>
<evidence type="ECO:0000256" key="5">
    <source>
        <dbReference type="SAM" id="MobiDB-lite"/>
    </source>
</evidence>
<dbReference type="OrthoDB" id="5006039at2"/>